<dbReference type="Pfam" id="PF20469">
    <property type="entry name" value="OLD-like_TOPRIM"/>
    <property type="match status" value="1"/>
</dbReference>
<reference evidence="4" key="1">
    <citation type="journal article" date="2019" name="Int. J. Syst. Evol. Microbiol.">
        <title>The Global Catalogue of Microorganisms (GCM) 10K type strain sequencing project: providing services to taxonomists for standard genome sequencing and annotation.</title>
        <authorList>
            <consortium name="The Broad Institute Genomics Platform"/>
            <consortium name="The Broad Institute Genome Sequencing Center for Infectious Disease"/>
            <person name="Wu L."/>
            <person name="Ma J."/>
        </authorList>
    </citation>
    <scope>NUCLEOTIDE SEQUENCE [LARGE SCALE GENOMIC DNA]</scope>
    <source>
        <strain evidence="4">JCM 10425</strain>
    </source>
</reference>
<dbReference type="PANTHER" id="PTHR43581:SF4">
    <property type="entry name" value="ATP_GTP PHOSPHATASE"/>
    <property type="match status" value="1"/>
</dbReference>
<dbReference type="PANTHER" id="PTHR43581">
    <property type="entry name" value="ATP/GTP PHOSPHATASE"/>
    <property type="match status" value="1"/>
</dbReference>
<dbReference type="SUPFAM" id="SSF52540">
    <property type="entry name" value="P-loop containing nucleoside triphosphate hydrolases"/>
    <property type="match status" value="1"/>
</dbReference>
<feature type="domain" description="Endonuclease GajA/Old nuclease/RecF-like AAA" evidence="1">
    <location>
        <begin position="1"/>
        <end position="49"/>
    </location>
</feature>
<feature type="domain" description="OLD protein-like TOPRIM" evidence="2">
    <location>
        <begin position="389"/>
        <end position="452"/>
    </location>
</feature>
<dbReference type="Proteomes" id="UP001500967">
    <property type="component" value="Unassembled WGS sequence"/>
</dbReference>
<dbReference type="InterPro" id="IPR041685">
    <property type="entry name" value="AAA_GajA/Old/RecF-like"/>
</dbReference>
<keyword evidence="3" id="KW-0255">Endonuclease</keyword>
<name>A0ABP3EIN9_9ACTN</name>
<dbReference type="CDD" id="cd01026">
    <property type="entry name" value="TOPRIM_OLD"/>
    <property type="match status" value="1"/>
</dbReference>
<dbReference type="Gene3D" id="3.40.50.300">
    <property type="entry name" value="P-loop containing nucleotide triphosphate hydrolases"/>
    <property type="match status" value="1"/>
</dbReference>
<gene>
    <name evidence="3" type="ORF">GCM10009539_58810</name>
</gene>
<proteinExistence type="predicted"/>
<feature type="domain" description="Endonuclease GajA/Old nuclease/RecF-like AAA" evidence="1">
    <location>
        <begin position="156"/>
        <end position="340"/>
    </location>
</feature>
<comment type="caution">
    <text evidence="3">The sequence shown here is derived from an EMBL/GenBank/DDBJ whole genome shotgun (WGS) entry which is preliminary data.</text>
</comment>
<evidence type="ECO:0000259" key="1">
    <source>
        <dbReference type="Pfam" id="PF13175"/>
    </source>
</evidence>
<dbReference type="RefSeq" id="WP_344652148.1">
    <property type="nucleotide sequence ID" value="NZ_BAAAGX010000023.1"/>
</dbReference>
<evidence type="ECO:0000259" key="2">
    <source>
        <dbReference type="Pfam" id="PF20469"/>
    </source>
</evidence>
<organism evidence="3 4">
    <name type="scientific">Cryptosporangium japonicum</name>
    <dbReference type="NCBI Taxonomy" id="80872"/>
    <lineage>
        <taxon>Bacteria</taxon>
        <taxon>Bacillati</taxon>
        <taxon>Actinomycetota</taxon>
        <taxon>Actinomycetes</taxon>
        <taxon>Cryptosporangiales</taxon>
        <taxon>Cryptosporangiaceae</taxon>
        <taxon>Cryptosporangium</taxon>
    </lineage>
</organism>
<dbReference type="GO" id="GO:0004519">
    <property type="term" value="F:endonuclease activity"/>
    <property type="evidence" value="ECO:0007669"/>
    <property type="project" value="UniProtKB-KW"/>
</dbReference>
<dbReference type="Pfam" id="PF13175">
    <property type="entry name" value="AAA_15"/>
    <property type="match status" value="2"/>
</dbReference>
<accession>A0ABP3EIN9</accession>
<dbReference type="EMBL" id="BAAAGX010000023">
    <property type="protein sequence ID" value="GAA0264679.1"/>
    <property type="molecule type" value="Genomic_DNA"/>
</dbReference>
<dbReference type="InterPro" id="IPR027417">
    <property type="entry name" value="P-loop_NTPase"/>
</dbReference>
<evidence type="ECO:0000313" key="4">
    <source>
        <dbReference type="Proteomes" id="UP001500967"/>
    </source>
</evidence>
<protein>
    <submittedName>
        <fullName evidence="3">ATP-dependent endonuclease</fullName>
    </submittedName>
</protein>
<keyword evidence="3" id="KW-0378">Hydrolase</keyword>
<sequence>MRVDRIRVQNYRNLADIDISLGPGTVIVGENRAGKSNLLRALRLVLDPTLPNSERELRPEDFWDGLSDGSSTWNPISAGEIIQVSVDLADFDDEPNVVNALADALLMTKPLRARMTYLWAPSEVASDGRNVYRWRIFGGESQESRIPQELRQQIYMTFLHALRDVESDIRNWRRSPLRALLQAAAEAASSGGSLDEVRAAMEQANTMLNALPSVQELSNQISSRTQQMVGTNQAIATELGVAPPDPMRLIRSMRIFIDGEAQRSLGSASLGSLNVLYLSLLQLGLDARLAEAAAAHVVVAVDEPEAHLHPHLQRLIFKELLHTGIHSRTMLVTTQSPYIASVADPRNLVILRSTATSTSASVARDAELSEAEWNDISRYLDATRAEIVFARRVILVEGYAEQVLIPSIASSMGIELDKLGVSVCSVHGTHFLSYVKFCQALHLPWIVLTDADETDDKGVSRGHRRGRRLIEPETGPLEDHGIFVGESTFEIDLFNVADTNRDAFCQVLNDLSRTEAQRTQIEAWINAGAPSEMLLDFVKLVGGKGRVAQRLASRHLVAPPYIKNALLSATSK</sequence>
<keyword evidence="3" id="KW-0540">Nuclease</keyword>
<keyword evidence="4" id="KW-1185">Reference proteome</keyword>
<dbReference type="InterPro" id="IPR051396">
    <property type="entry name" value="Bact_Antivir_Def_Nuclease"/>
</dbReference>
<dbReference type="InterPro" id="IPR034139">
    <property type="entry name" value="TOPRIM_OLD"/>
</dbReference>
<evidence type="ECO:0000313" key="3">
    <source>
        <dbReference type="EMBL" id="GAA0264679.1"/>
    </source>
</evidence>